<dbReference type="InterPro" id="IPR012337">
    <property type="entry name" value="RNaseH-like_sf"/>
</dbReference>
<dbReference type="SUPFAM" id="SSF53098">
    <property type="entry name" value="Ribonuclease H-like"/>
    <property type="match status" value="1"/>
</dbReference>
<dbReference type="EMBL" id="PCWR01000035">
    <property type="protein sequence ID" value="PIR07343.1"/>
    <property type="molecule type" value="Genomic_DNA"/>
</dbReference>
<dbReference type="InterPro" id="IPR019288">
    <property type="entry name" value="3'-5'_exonuclease_PolB-like"/>
</dbReference>
<evidence type="ECO:0000313" key="2">
    <source>
        <dbReference type="EMBL" id="PIR07343.1"/>
    </source>
</evidence>
<sequence length="236" mass="27576">MAKLIFDIETVGEDFDSLDETTRNSLTQWIKKEAENEQEYKQALEDLKNRLGFSPLTGQVVVIGVLDYEKNSGAVYFQAPEEKIQEFSEGDFKFKPMSEEEMLKSFWEGAKNYTEFISFNGRAFDVPFLMIRSAVHKIRPSKDLLSNRYLSSQKYESLHIDLMDQLSFYSALRKRGSLHLWTRVFGIKSPKTEGITGDDIGRLFKEKKYLDIARYNTLDLKATKALFDYWNTYLRF</sequence>
<organism evidence="2 3">
    <name type="scientific">Candidatus Jorgensenbacteria bacterium CG11_big_fil_rev_8_21_14_0_20_38_23</name>
    <dbReference type="NCBI Taxonomy" id="1974594"/>
    <lineage>
        <taxon>Bacteria</taxon>
        <taxon>Candidatus Joergenseniibacteriota</taxon>
    </lineage>
</organism>
<dbReference type="InterPro" id="IPR036397">
    <property type="entry name" value="RNaseH_sf"/>
</dbReference>
<reference evidence="2 3" key="1">
    <citation type="submission" date="2017-09" db="EMBL/GenBank/DDBJ databases">
        <title>Depth-based differentiation of microbial function through sediment-hosted aquifers and enrichment of novel symbionts in the deep terrestrial subsurface.</title>
        <authorList>
            <person name="Probst A.J."/>
            <person name="Ladd B."/>
            <person name="Jarett J.K."/>
            <person name="Geller-Mcgrath D.E."/>
            <person name="Sieber C.M."/>
            <person name="Emerson J.B."/>
            <person name="Anantharaman K."/>
            <person name="Thomas B.C."/>
            <person name="Malmstrom R."/>
            <person name="Stieglmeier M."/>
            <person name="Klingl A."/>
            <person name="Woyke T."/>
            <person name="Ryan C.M."/>
            <person name="Banfield J.F."/>
        </authorList>
    </citation>
    <scope>NUCLEOTIDE SEQUENCE [LARGE SCALE GENOMIC DNA]</scope>
    <source>
        <strain evidence="2">CG11_big_fil_rev_8_21_14_0_20_38_23</strain>
    </source>
</reference>
<dbReference type="AlphaFoldDB" id="A0A2H0NEM4"/>
<evidence type="ECO:0000259" key="1">
    <source>
        <dbReference type="Pfam" id="PF10108"/>
    </source>
</evidence>
<dbReference type="GO" id="GO:0003676">
    <property type="term" value="F:nucleic acid binding"/>
    <property type="evidence" value="ECO:0007669"/>
    <property type="project" value="InterPro"/>
</dbReference>
<feature type="domain" description="Predicted 3'-5' exonuclease PolB-like" evidence="1">
    <location>
        <begin position="95"/>
        <end position="226"/>
    </location>
</feature>
<dbReference type="Pfam" id="PF10108">
    <property type="entry name" value="DNA_pol_B_exo2"/>
    <property type="match status" value="1"/>
</dbReference>
<name>A0A2H0NEM4_9BACT</name>
<dbReference type="Gene3D" id="3.30.420.10">
    <property type="entry name" value="Ribonuclease H-like superfamily/Ribonuclease H"/>
    <property type="match status" value="1"/>
</dbReference>
<comment type="caution">
    <text evidence="2">The sequence shown here is derived from an EMBL/GenBank/DDBJ whole genome shotgun (WGS) entry which is preliminary data.</text>
</comment>
<evidence type="ECO:0000313" key="3">
    <source>
        <dbReference type="Proteomes" id="UP000228867"/>
    </source>
</evidence>
<dbReference type="Proteomes" id="UP000228867">
    <property type="component" value="Unassembled WGS sequence"/>
</dbReference>
<protein>
    <recommendedName>
        <fullName evidence="1">Predicted 3'-5' exonuclease PolB-like domain-containing protein</fullName>
    </recommendedName>
</protein>
<proteinExistence type="predicted"/>
<accession>A0A2H0NEM4</accession>
<gene>
    <name evidence="2" type="ORF">COV54_01500</name>
</gene>